<reference evidence="2" key="5">
    <citation type="submission" date="2018-04" db="UniProtKB">
        <authorList>
            <consortium name="EnsemblFungi"/>
        </authorList>
    </citation>
    <scope>IDENTIFICATION</scope>
    <source>
        <strain evidence="2">R3-111a-1</strain>
    </source>
</reference>
<dbReference type="HOGENOM" id="CLU_1677986_0_0_1"/>
<protein>
    <submittedName>
        <fullName evidence="1 2">Uncharacterized protein</fullName>
    </submittedName>
</protein>
<dbReference type="EnsemblFungi" id="EJT77963">
    <property type="protein sequence ID" value="EJT77963"/>
    <property type="gene ID" value="GGTG_03066"/>
</dbReference>
<proteinExistence type="predicted"/>
<keyword evidence="3" id="KW-1185">Reference proteome</keyword>
<dbReference type="Proteomes" id="UP000006039">
    <property type="component" value="Unassembled WGS sequence"/>
</dbReference>
<gene>
    <name evidence="2" type="primary">20343524</name>
    <name evidence="1" type="ORF">GGTG_03066</name>
</gene>
<sequence length="157" mass="16258">MDRRPRARVGGLRPSVVGKCVVTGRDTSLGDGDQGAAGRLGSEQHRHGIRETSVGPHGCPSFPACCEPLRALPSGKLAIAGGCENRPPAPVLGVCPVPGSPSGNPAIRSALSKLDCVTGRPKKEKKEKVDVELTTPSPFPAAAQAAVSTYLLFARKD</sequence>
<dbReference type="EMBL" id="GL385396">
    <property type="protein sequence ID" value="EJT77963.1"/>
    <property type="molecule type" value="Genomic_DNA"/>
</dbReference>
<dbReference type="VEuPathDB" id="FungiDB:GGTG_03066"/>
<dbReference type="GeneID" id="20343524"/>
<reference evidence="1" key="2">
    <citation type="submission" date="2010-07" db="EMBL/GenBank/DDBJ databases">
        <authorList>
            <consortium name="The Broad Institute Genome Sequencing Platform"/>
            <consortium name="Broad Institute Genome Sequencing Center for Infectious Disease"/>
            <person name="Ma L.-J."/>
            <person name="Dead R."/>
            <person name="Young S."/>
            <person name="Zeng Q."/>
            <person name="Koehrsen M."/>
            <person name="Alvarado L."/>
            <person name="Berlin A."/>
            <person name="Chapman S.B."/>
            <person name="Chen Z."/>
            <person name="Freedman E."/>
            <person name="Gellesch M."/>
            <person name="Goldberg J."/>
            <person name="Griggs A."/>
            <person name="Gujja S."/>
            <person name="Heilman E.R."/>
            <person name="Heiman D."/>
            <person name="Hepburn T."/>
            <person name="Howarth C."/>
            <person name="Jen D."/>
            <person name="Larson L."/>
            <person name="Mehta T."/>
            <person name="Neiman D."/>
            <person name="Pearson M."/>
            <person name="Roberts A."/>
            <person name="Saif S."/>
            <person name="Shea T."/>
            <person name="Shenoy N."/>
            <person name="Sisk P."/>
            <person name="Stolte C."/>
            <person name="Sykes S."/>
            <person name="Walk T."/>
            <person name="White J."/>
            <person name="Yandava C."/>
            <person name="Haas B."/>
            <person name="Nusbaum C."/>
            <person name="Birren B."/>
        </authorList>
    </citation>
    <scope>NUCLEOTIDE SEQUENCE</scope>
    <source>
        <strain evidence="1">R3-111a-1</strain>
    </source>
</reference>
<evidence type="ECO:0000313" key="3">
    <source>
        <dbReference type="Proteomes" id="UP000006039"/>
    </source>
</evidence>
<reference evidence="3" key="1">
    <citation type="submission" date="2010-07" db="EMBL/GenBank/DDBJ databases">
        <title>The genome sequence of Gaeumannomyces graminis var. tritici strain R3-111a-1.</title>
        <authorList>
            <consortium name="The Broad Institute Genome Sequencing Platform"/>
            <person name="Ma L.-J."/>
            <person name="Dead R."/>
            <person name="Young S."/>
            <person name="Zeng Q."/>
            <person name="Koehrsen M."/>
            <person name="Alvarado L."/>
            <person name="Berlin A."/>
            <person name="Chapman S.B."/>
            <person name="Chen Z."/>
            <person name="Freedman E."/>
            <person name="Gellesch M."/>
            <person name="Goldberg J."/>
            <person name="Griggs A."/>
            <person name="Gujja S."/>
            <person name="Heilman E.R."/>
            <person name="Heiman D."/>
            <person name="Hepburn T."/>
            <person name="Howarth C."/>
            <person name="Jen D."/>
            <person name="Larson L."/>
            <person name="Mehta T."/>
            <person name="Neiman D."/>
            <person name="Pearson M."/>
            <person name="Roberts A."/>
            <person name="Saif S."/>
            <person name="Shea T."/>
            <person name="Shenoy N."/>
            <person name="Sisk P."/>
            <person name="Stolte C."/>
            <person name="Sykes S."/>
            <person name="Walk T."/>
            <person name="White J."/>
            <person name="Yandava C."/>
            <person name="Haas B."/>
            <person name="Nusbaum C."/>
            <person name="Birren B."/>
        </authorList>
    </citation>
    <scope>NUCLEOTIDE SEQUENCE [LARGE SCALE GENOMIC DNA]</scope>
    <source>
        <strain evidence="3">R3-111a-1</strain>
    </source>
</reference>
<dbReference type="AlphaFoldDB" id="J3NP60"/>
<name>J3NP60_GAET3</name>
<evidence type="ECO:0000313" key="1">
    <source>
        <dbReference type="EMBL" id="EJT77963.1"/>
    </source>
</evidence>
<organism evidence="1">
    <name type="scientific">Gaeumannomyces tritici (strain R3-111a-1)</name>
    <name type="common">Wheat and barley take-all root rot fungus</name>
    <name type="synonym">Gaeumannomyces graminis var. tritici</name>
    <dbReference type="NCBI Taxonomy" id="644352"/>
    <lineage>
        <taxon>Eukaryota</taxon>
        <taxon>Fungi</taxon>
        <taxon>Dikarya</taxon>
        <taxon>Ascomycota</taxon>
        <taxon>Pezizomycotina</taxon>
        <taxon>Sordariomycetes</taxon>
        <taxon>Sordariomycetidae</taxon>
        <taxon>Magnaporthales</taxon>
        <taxon>Magnaporthaceae</taxon>
        <taxon>Gaeumannomyces</taxon>
    </lineage>
</organism>
<accession>J3NP60</accession>
<evidence type="ECO:0000313" key="2">
    <source>
        <dbReference type="EnsemblFungi" id="EJT77963"/>
    </source>
</evidence>
<dbReference type="RefSeq" id="XP_009219108.1">
    <property type="nucleotide sequence ID" value="XM_009220844.1"/>
</dbReference>
<reference evidence="1" key="3">
    <citation type="submission" date="2010-09" db="EMBL/GenBank/DDBJ databases">
        <title>Annotation of Gaeumannomyces graminis var. tritici R3-111a-1.</title>
        <authorList>
            <consortium name="The Broad Institute Genome Sequencing Platform"/>
            <person name="Ma L.-J."/>
            <person name="Dead R."/>
            <person name="Young S.K."/>
            <person name="Zeng Q."/>
            <person name="Gargeya S."/>
            <person name="Fitzgerald M."/>
            <person name="Haas B."/>
            <person name="Abouelleil A."/>
            <person name="Alvarado L."/>
            <person name="Arachchi H.M."/>
            <person name="Berlin A."/>
            <person name="Brown A."/>
            <person name="Chapman S.B."/>
            <person name="Chen Z."/>
            <person name="Dunbar C."/>
            <person name="Freedman E."/>
            <person name="Gearin G."/>
            <person name="Gellesch M."/>
            <person name="Goldberg J."/>
            <person name="Griggs A."/>
            <person name="Gujja S."/>
            <person name="Heiman D."/>
            <person name="Howarth C."/>
            <person name="Larson L."/>
            <person name="Lui A."/>
            <person name="MacDonald P.J.P."/>
            <person name="Mehta T."/>
            <person name="Montmayeur A."/>
            <person name="Murphy C."/>
            <person name="Neiman D."/>
            <person name="Pearson M."/>
            <person name="Priest M."/>
            <person name="Roberts A."/>
            <person name="Saif S."/>
            <person name="Shea T."/>
            <person name="Shenoy N."/>
            <person name="Sisk P."/>
            <person name="Stolte C."/>
            <person name="Sykes S."/>
            <person name="Yandava C."/>
            <person name="Wortman J."/>
            <person name="Nusbaum C."/>
            <person name="Birren B."/>
        </authorList>
    </citation>
    <scope>NUCLEOTIDE SEQUENCE</scope>
    <source>
        <strain evidence="1">R3-111a-1</strain>
    </source>
</reference>
<reference evidence="2" key="4">
    <citation type="journal article" date="2015" name="G3 (Bethesda)">
        <title>Genome sequences of three phytopathogenic species of the Magnaporthaceae family of fungi.</title>
        <authorList>
            <person name="Okagaki L.H."/>
            <person name="Nunes C.C."/>
            <person name="Sailsbery J."/>
            <person name="Clay B."/>
            <person name="Brown D."/>
            <person name="John T."/>
            <person name="Oh Y."/>
            <person name="Young N."/>
            <person name="Fitzgerald M."/>
            <person name="Haas B.J."/>
            <person name="Zeng Q."/>
            <person name="Young S."/>
            <person name="Adiconis X."/>
            <person name="Fan L."/>
            <person name="Levin J.Z."/>
            <person name="Mitchell T.K."/>
            <person name="Okubara P.A."/>
            <person name="Farman M.L."/>
            <person name="Kohn L.M."/>
            <person name="Birren B."/>
            <person name="Ma L.-J."/>
            <person name="Dean R.A."/>
        </authorList>
    </citation>
    <scope>NUCLEOTIDE SEQUENCE</scope>
    <source>
        <strain evidence="2">R3-111a-1</strain>
    </source>
</reference>